<dbReference type="GO" id="GO:0005525">
    <property type="term" value="F:GTP binding"/>
    <property type="evidence" value="ECO:0007669"/>
    <property type="project" value="InterPro"/>
</dbReference>
<proteinExistence type="inferred from homology"/>
<evidence type="ECO:0000313" key="7">
    <source>
        <dbReference type="Proteomes" id="UP001108240"/>
    </source>
</evidence>
<keyword evidence="2" id="KW-0547">Nucleotide-binding</keyword>
<dbReference type="InterPro" id="IPR025662">
    <property type="entry name" value="Sigma_54_int_dom_ATP-bd_1"/>
</dbReference>
<feature type="domain" description="AIG1-type G" evidence="5">
    <location>
        <begin position="59"/>
        <end position="245"/>
    </location>
</feature>
<feature type="region of interest" description="Disordered" evidence="4">
    <location>
        <begin position="243"/>
        <end position="262"/>
    </location>
</feature>
<name>A0A9J7ZL03_CYPCA</name>
<sequence>MASSLQELSKFGEIIKKSKSFEDGNITRYQLQKMMDSTDQSQSYEKIYLGERNQQKPYKNILLVGETGTGKTTLINTMINYMLGVQREDKVWFEITDDQSDRNSAHSQTSRVTVYGFYLQESKTDLTIIDTPGYGDTRGDDLDKDIAVSLLNLSKSAEGIHEIHAVCLVIKASQNRLSDRQKYIFDAVQSLFGKDISENIVLLFTHSDGMRPKNALTAVKEAKIKCAVNDKKQPVFFLFNNRQSEPADEEHDEDYDEEYDEENKQRLDQSWNLSFKGMIGLFEFLDTIKPKSLEMTRDVLQKRQQLEANISNLRLRVQMMELKQKELKQTQEALEQNKKDVIANKNFEYEVEVSDKVIVDIDHTKASKATCCNVCKENCHYPGCWWVSNLAWCEVMKNNYCTVCTNKCHYSKHVKEAKIYQIKTKKEKRSFKDLKKKYKDNIGGGVSLVKKLNEELQELEKEKIKLVIEAFDCVETLEKIALNTDSLFLVQHIDVLIEKLKEINEPEKASTLENIKKRAGEEKHGVDYIKRFFLK</sequence>
<evidence type="ECO:0000256" key="3">
    <source>
        <dbReference type="SAM" id="Coils"/>
    </source>
</evidence>
<dbReference type="Pfam" id="PF04548">
    <property type="entry name" value="AIG1"/>
    <property type="match status" value="1"/>
</dbReference>
<comment type="similarity">
    <text evidence="1">Belongs to the TRAFAC class TrmE-Era-EngA-EngB-Septin-like GTPase superfamily. AIG1/Toc34/Toc159-like paraseptin GTPase family. IAN subfamily.</text>
</comment>
<protein>
    <recommendedName>
        <fullName evidence="5">AIG1-type G domain-containing protein</fullName>
    </recommendedName>
</protein>
<dbReference type="Proteomes" id="UP001108240">
    <property type="component" value="Unplaced"/>
</dbReference>
<feature type="compositionally biased region" description="Acidic residues" evidence="4">
    <location>
        <begin position="246"/>
        <end position="261"/>
    </location>
</feature>
<evidence type="ECO:0000256" key="2">
    <source>
        <dbReference type="ARBA" id="ARBA00022741"/>
    </source>
</evidence>
<dbReference type="PANTHER" id="PTHR32046">
    <property type="entry name" value="G DOMAIN-CONTAINING PROTEIN"/>
    <property type="match status" value="1"/>
</dbReference>
<dbReference type="OMA" id="CEVIQDG"/>
<dbReference type="Gene3D" id="3.40.50.300">
    <property type="entry name" value="P-loop containing nucleotide triphosphate hydrolases"/>
    <property type="match status" value="1"/>
</dbReference>
<dbReference type="PANTHER" id="PTHR32046:SF11">
    <property type="entry name" value="IMMUNE-ASSOCIATED NUCLEOTIDE-BINDING PROTEIN 10-LIKE"/>
    <property type="match status" value="1"/>
</dbReference>
<evidence type="ECO:0000256" key="4">
    <source>
        <dbReference type="SAM" id="MobiDB-lite"/>
    </source>
</evidence>
<dbReference type="AlphaFoldDB" id="A0A9J7ZL03"/>
<dbReference type="GeneTree" id="ENSGT00500000044904"/>
<evidence type="ECO:0000256" key="1">
    <source>
        <dbReference type="ARBA" id="ARBA00008535"/>
    </source>
</evidence>
<dbReference type="InterPro" id="IPR027417">
    <property type="entry name" value="P-loop_NTPase"/>
</dbReference>
<organism evidence="6 7">
    <name type="scientific">Cyprinus carpio carpio</name>
    <dbReference type="NCBI Taxonomy" id="630221"/>
    <lineage>
        <taxon>Eukaryota</taxon>
        <taxon>Metazoa</taxon>
        <taxon>Chordata</taxon>
        <taxon>Craniata</taxon>
        <taxon>Vertebrata</taxon>
        <taxon>Euteleostomi</taxon>
        <taxon>Actinopterygii</taxon>
        <taxon>Neopterygii</taxon>
        <taxon>Teleostei</taxon>
        <taxon>Ostariophysi</taxon>
        <taxon>Cypriniformes</taxon>
        <taxon>Cyprinidae</taxon>
        <taxon>Cyprininae</taxon>
        <taxon>Cyprinus</taxon>
    </lineage>
</organism>
<feature type="coiled-coil region" evidence="3">
    <location>
        <begin position="442"/>
        <end position="469"/>
    </location>
</feature>
<reference evidence="6" key="2">
    <citation type="submission" date="2025-09" db="UniProtKB">
        <authorList>
            <consortium name="Ensembl"/>
        </authorList>
    </citation>
    <scope>IDENTIFICATION</scope>
</reference>
<evidence type="ECO:0000313" key="6">
    <source>
        <dbReference type="Ensembl" id="ENSCCRP00000133007.1"/>
    </source>
</evidence>
<dbReference type="InterPro" id="IPR006703">
    <property type="entry name" value="G_AIG1"/>
</dbReference>
<dbReference type="SUPFAM" id="SSF52540">
    <property type="entry name" value="P-loop containing nucleoside triphosphate hydrolases"/>
    <property type="match status" value="1"/>
</dbReference>
<reference evidence="6" key="1">
    <citation type="submission" date="2025-08" db="UniProtKB">
        <authorList>
            <consortium name="Ensembl"/>
        </authorList>
    </citation>
    <scope>IDENTIFICATION</scope>
</reference>
<keyword evidence="3" id="KW-0175">Coiled coil</keyword>
<feature type="coiled-coil region" evidence="3">
    <location>
        <begin position="296"/>
        <end position="344"/>
    </location>
</feature>
<evidence type="ECO:0000259" key="5">
    <source>
        <dbReference type="Pfam" id="PF04548"/>
    </source>
</evidence>
<accession>A0A9J7ZL03</accession>
<dbReference type="PROSITE" id="PS00675">
    <property type="entry name" value="SIGMA54_INTERACT_1"/>
    <property type="match status" value="1"/>
</dbReference>
<dbReference type="Ensembl" id="ENSCCRT00000192296.1">
    <property type="protein sequence ID" value="ENSCCRP00000133007.1"/>
    <property type="gene ID" value="ENSCCRG00000079673.1"/>
</dbReference>
<keyword evidence="7" id="KW-1185">Reference proteome</keyword>